<evidence type="ECO:0000313" key="2">
    <source>
        <dbReference type="EMBL" id="MCJ0743527.1"/>
    </source>
</evidence>
<protein>
    <submittedName>
        <fullName evidence="2">(Fe-S)-binding protein</fullName>
    </submittedName>
</protein>
<gene>
    <name evidence="2" type="ORF">MMF97_12460</name>
</gene>
<reference evidence="2" key="1">
    <citation type="submission" date="2022-03" db="EMBL/GenBank/DDBJ databases">
        <authorList>
            <person name="Woo C.Y."/>
        </authorList>
    </citation>
    <scope>NUCLEOTIDE SEQUENCE</scope>
    <source>
        <strain evidence="2">CYS-01</strain>
    </source>
</reference>
<dbReference type="Pfam" id="PF02754">
    <property type="entry name" value="CCG"/>
    <property type="match status" value="2"/>
</dbReference>
<dbReference type="PANTHER" id="PTHR30296:SF0">
    <property type="entry name" value="LACTATE UTILIZATION PROTEIN A"/>
    <property type="match status" value="1"/>
</dbReference>
<proteinExistence type="predicted"/>
<dbReference type="Proteomes" id="UP001165460">
    <property type="component" value="Unassembled WGS sequence"/>
</dbReference>
<keyword evidence="3" id="KW-1185">Reference proteome</keyword>
<evidence type="ECO:0000313" key="3">
    <source>
        <dbReference type="Proteomes" id="UP001165460"/>
    </source>
</evidence>
<name>A0ABS9ZZ09_9SPHI</name>
<accession>A0ABS9ZZ09</accession>
<feature type="domain" description="Cysteine-rich" evidence="1">
    <location>
        <begin position="3"/>
        <end position="84"/>
    </location>
</feature>
<sequence length="245" mass="27602">MKVELFIPCFVDQIYPQTAFNTIKILEKAGCEVSYNSKQTCCGQPSYNAGYWEQAKEIGSKFLTDFSEQKYIVSPSASCVGMVKNGFNDLFTNSMVHNKCRNIQSHIYELSDFLINVVKKDYFGAELEGKAVYHDSCSALRECKIKEEPRRLLEKVHGLEMSEMKDTDMCCGFGGTFAVKFDSISSAMAEQKVNNALEMGADYMISTDLSCLMHIDGYIKKKNLPLKTMHLADVLANGWLESTPY</sequence>
<dbReference type="RefSeq" id="WP_243362738.1">
    <property type="nucleotide sequence ID" value="NZ_JALGBH010000002.1"/>
</dbReference>
<dbReference type="PANTHER" id="PTHR30296">
    <property type="entry name" value="UNCHARACTERIZED PROTEIN YKGE"/>
    <property type="match status" value="1"/>
</dbReference>
<dbReference type="EMBL" id="JALGBH010000002">
    <property type="protein sequence ID" value="MCJ0743527.1"/>
    <property type="molecule type" value="Genomic_DNA"/>
</dbReference>
<organism evidence="2 3">
    <name type="scientific">Pedobacter montanisoli</name>
    <dbReference type="NCBI Taxonomy" id="2923277"/>
    <lineage>
        <taxon>Bacteria</taxon>
        <taxon>Pseudomonadati</taxon>
        <taxon>Bacteroidota</taxon>
        <taxon>Sphingobacteriia</taxon>
        <taxon>Sphingobacteriales</taxon>
        <taxon>Sphingobacteriaceae</taxon>
        <taxon>Pedobacter</taxon>
    </lineage>
</organism>
<evidence type="ECO:0000259" key="1">
    <source>
        <dbReference type="Pfam" id="PF02754"/>
    </source>
</evidence>
<feature type="domain" description="Cysteine-rich" evidence="1">
    <location>
        <begin position="132"/>
        <end position="216"/>
    </location>
</feature>
<dbReference type="InterPro" id="IPR004017">
    <property type="entry name" value="Cys_rich_dom"/>
</dbReference>
<comment type="caution">
    <text evidence="2">The sequence shown here is derived from an EMBL/GenBank/DDBJ whole genome shotgun (WGS) entry which is preliminary data.</text>
</comment>